<evidence type="ECO:0000313" key="6">
    <source>
        <dbReference type="EMBL" id="WRO21668.1"/>
    </source>
</evidence>
<dbReference type="NCBIfam" id="TIGR00750">
    <property type="entry name" value="lao"/>
    <property type="match status" value="1"/>
</dbReference>
<evidence type="ECO:0000256" key="5">
    <source>
        <dbReference type="ARBA" id="ARBA00023186"/>
    </source>
</evidence>
<dbReference type="PANTHER" id="PTHR43087">
    <property type="entry name" value="LYSINE/ARGININE/ORNITHINE TRANSPORT SYSTEM KINASE"/>
    <property type="match status" value="1"/>
</dbReference>
<keyword evidence="2" id="KW-0547">Nucleotide-binding</keyword>
<keyword evidence="3" id="KW-0378">Hydrolase</keyword>
<dbReference type="RefSeq" id="WP_366924499.1">
    <property type="nucleotide sequence ID" value="NZ_CP121694.1"/>
</dbReference>
<name>A0AAU0UK14_9FIRM</name>
<gene>
    <name evidence="6" type="primary">meaB</name>
    <name evidence="6" type="ORF">MFMK1_001478</name>
</gene>
<dbReference type="KEGG" id="dbc:MFMK1_001478"/>
<dbReference type="InterPro" id="IPR005129">
    <property type="entry name" value="GTPase_ArgK"/>
</dbReference>
<evidence type="ECO:0000256" key="3">
    <source>
        <dbReference type="ARBA" id="ARBA00022801"/>
    </source>
</evidence>
<dbReference type="GO" id="GO:0003924">
    <property type="term" value="F:GTPase activity"/>
    <property type="evidence" value="ECO:0007669"/>
    <property type="project" value="InterPro"/>
</dbReference>
<dbReference type="EMBL" id="CP121694">
    <property type="protein sequence ID" value="WRO21668.1"/>
    <property type="molecule type" value="Genomic_DNA"/>
</dbReference>
<keyword evidence="5" id="KW-0143">Chaperone</keyword>
<dbReference type="Gene3D" id="3.40.50.300">
    <property type="entry name" value="P-loop containing nucleotide triphosphate hydrolases"/>
    <property type="match status" value="1"/>
</dbReference>
<keyword evidence="4" id="KW-0342">GTP-binding</keyword>
<organism evidence="6 7">
    <name type="scientific">Metallumcola ferriviriculae</name>
    <dbReference type="NCBI Taxonomy" id="3039180"/>
    <lineage>
        <taxon>Bacteria</taxon>
        <taxon>Bacillati</taxon>
        <taxon>Bacillota</taxon>
        <taxon>Clostridia</taxon>
        <taxon>Neomoorellales</taxon>
        <taxon>Desulfitibacteraceae</taxon>
        <taxon>Metallumcola</taxon>
    </lineage>
</organism>
<evidence type="ECO:0000256" key="1">
    <source>
        <dbReference type="ARBA" id="ARBA00009625"/>
    </source>
</evidence>
<comment type="similarity">
    <text evidence="1">Belongs to the SIMIBI class G3E GTPase family. ArgK/MeaB subfamily.</text>
</comment>
<dbReference type="AlphaFoldDB" id="A0AAU0UK14"/>
<protein>
    <submittedName>
        <fullName evidence="6">Methylmalonyl Co-A mutase-associated GTPase MeaB</fullName>
    </submittedName>
</protein>
<dbReference type="GO" id="GO:0005525">
    <property type="term" value="F:GTP binding"/>
    <property type="evidence" value="ECO:0007669"/>
    <property type="project" value="UniProtKB-KW"/>
</dbReference>
<proteinExistence type="inferred from homology"/>
<sequence>MLIIEKFIGAFEQGDKVALGRLLKEVENQTPLGYEMLKQTISREGNSHIVGITGPPGAGKSTIITKLCQVLSKRGLNVGVVCIDPSSPFNGGALLGDRVRMQDAAKLPQVFIKSLATRGNLGGLAVSTADIVQVLDAFGKDLIIVETVGVGQVEFDVLDIADTVVLVTVPGLGDAIQTYKAGIMEIADLYVVNQADRGGADETARDLRMMVEESGKKDWQPPVIKTVAINRQGIEKLSEEIQRHRSYLLQAQLWQKKRRERNAKKLTRMLEALFNVKAAQYIESHREVEQLVERVREGNHDPYSAAIEILENMLKS</sequence>
<evidence type="ECO:0000256" key="4">
    <source>
        <dbReference type="ARBA" id="ARBA00023134"/>
    </source>
</evidence>
<dbReference type="SUPFAM" id="SSF52540">
    <property type="entry name" value="P-loop containing nucleoside triphosphate hydrolases"/>
    <property type="match status" value="1"/>
</dbReference>
<evidence type="ECO:0000256" key="2">
    <source>
        <dbReference type="ARBA" id="ARBA00022741"/>
    </source>
</evidence>
<dbReference type="InterPro" id="IPR052040">
    <property type="entry name" value="GTPase/Isobutyryl-CoA_mutase"/>
</dbReference>
<accession>A0AAU0UK14</accession>
<keyword evidence="7" id="KW-1185">Reference proteome</keyword>
<dbReference type="Proteomes" id="UP001329915">
    <property type="component" value="Chromosome"/>
</dbReference>
<dbReference type="Pfam" id="PF03308">
    <property type="entry name" value="MeaB"/>
    <property type="match status" value="1"/>
</dbReference>
<dbReference type="PANTHER" id="PTHR43087:SF1">
    <property type="entry name" value="LAO_AO TRANSPORT SYSTEM ATPASE"/>
    <property type="match status" value="1"/>
</dbReference>
<dbReference type="CDD" id="cd03114">
    <property type="entry name" value="MMAA-like"/>
    <property type="match status" value="1"/>
</dbReference>
<reference evidence="6 7" key="1">
    <citation type="submission" date="2023-04" db="EMBL/GenBank/DDBJ databases">
        <authorList>
            <person name="Hsu D."/>
        </authorList>
    </citation>
    <scope>NUCLEOTIDE SEQUENCE [LARGE SCALE GENOMIC DNA]</scope>
    <source>
        <strain evidence="6 7">MK1</strain>
    </source>
</reference>
<evidence type="ECO:0000313" key="7">
    <source>
        <dbReference type="Proteomes" id="UP001329915"/>
    </source>
</evidence>
<dbReference type="InterPro" id="IPR027417">
    <property type="entry name" value="P-loop_NTPase"/>
</dbReference>